<dbReference type="GO" id="GO:0008270">
    <property type="term" value="F:zinc ion binding"/>
    <property type="evidence" value="ECO:0007669"/>
    <property type="project" value="UniProtKB-UniRule"/>
</dbReference>
<reference evidence="17 18" key="2">
    <citation type="journal article" date="2016" name="ISME J.">
        <title>Characterization of the first cultured representative of Verrucomicrobia subdivision 5 indicates the proposal of a novel phylum.</title>
        <authorList>
            <person name="Spring S."/>
            <person name="Bunk B."/>
            <person name="Sproer C."/>
            <person name="Schumann P."/>
            <person name="Rohde M."/>
            <person name="Tindall B.J."/>
            <person name="Klenk H.P."/>
        </authorList>
    </citation>
    <scope>NUCLEOTIDE SEQUENCE [LARGE SCALE GENOMIC DNA]</scope>
    <source>
        <strain evidence="17 18">L21-Fru-AB</strain>
    </source>
</reference>
<gene>
    <name evidence="12 17" type="primary">dnaG</name>
    <name evidence="17" type="ORF">L21SP4_00487</name>
</gene>
<dbReference type="Pfam" id="PF08275">
    <property type="entry name" value="DNAG_N"/>
    <property type="match status" value="1"/>
</dbReference>
<dbReference type="Proteomes" id="UP000035268">
    <property type="component" value="Chromosome"/>
</dbReference>
<evidence type="ECO:0000313" key="18">
    <source>
        <dbReference type="Proteomes" id="UP000035268"/>
    </source>
</evidence>
<evidence type="ECO:0000256" key="15">
    <source>
        <dbReference type="SAM" id="MobiDB-lite"/>
    </source>
</evidence>
<dbReference type="Pfam" id="PF01807">
    <property type="entry name" value="Zn_ribbon_DnaG"/>
    <property type="match status" value="1"/>
</dbReference>
<dbReference type="InterPro" id="IPR036977">
    <property type="entry name" value="DNA_primase_Znf_CHC2"/>
</dbReference>
<evidence type="ECO:0000256" key="8">
    <source>
        <dbReference type="ARBA" id="ARBA00022833"/>
    </source>
</evidence>
<feature type="region of interest" description="Disordered" evidence="15">
    <location>
        <begin position="430"/>
        <end position="456"/>
    </location>
</feature>
<keyword evidence="7 12" id="KW-0863">Zinc-finger</keyword>
<keyword evidence="4 12" id="KW-0548">Nucleotidyltransferase</keyword>
<dbReference type="Gene3D" id="3.90.580.10">
    <property type="entry name" value="Zinc finger, CHC2-type domain"/>
    <property type="match status" value="1"/>
</dbReference>
<dbReference type="GO" id="GO:0000428">
    <property type="term" value="C:DNA-directed RNA polymerase complex"/>
    <property type="evidence" value="ECO:0007669"/>
    <property type="project" value="UniProtKB-KW"/>
</dbReference>
<dbReference type="FunFam" id="3.90.580.10:FF:000001">
    <property type="entry name" value="DNA primase"/>
    <property type="match status" value="1"/>
</dbReference>
<evidence type="ECO:0000259" key="16">
    <source>
        <dbReference type="PROSITE" id="PS50880"/>
    </source>
</evidence>
<keyword evidence="9" id="KW-0460">Magnesium</keyword>
<keyword evidence="1 12" id="KW-0240">DNA-directed RNA polymerase</keyword>
<evidence type="ECO:0000256" key="9">
    <source>
        <dbReference type="ARBA" id="ARBA00022842"/>
    </source>
</evidence>
<dbReference type="InterPro" id="IPR013264">
    <property type="entry name" value="DNAG_N"/>
</dbReference>
<dbReference type="GO" id="GO:0003899">
    <property type="term" value="F:DNA-directed RNA polymerase activity"/>
    <property type="evidence" value="ECO:0007669"/>
    <property type="project" value="UniProtKB-UniRule"/>
</dbReference>
<evidence type="ECO:0000256" key="2">
    <source>
        <dbReference type="ARBA" id="ARBA00022515"/>
    </source>
</evidence>
<dbReference type="GO" id="GO:0006269">
    <property type="term" value="P:DNA replication, synthesis of primer"/>
    <property type="evidence" value="ECO:0007669"/>
    <property type="project" value="UniProtKB-UniRule"/>
</dbReference>
<dbReference type="EC" id="2.7.7.101" evidence="12"/>
<dbReference type="InterPro" id="IPR034151">
    <property type="entry name" value="TOPRIM_DnaG_bac"/>
</dbReference>
<dbReference type="InterPro" id="IPR002694">
    <property type="entry name" value="Znf_CHC2"/>
</dbReference>
<keyword evidence="18" id="KW-1185">Reference proteome</keyword>
<dbReference type="PANTHER" id="PTHR30313">
    <property type="entry name" value="DNA PRIMASE"/>
    <property type="match status" value="1"/>
</dbReference>
<keyword evidence="8 12" id="KW-0862">Zinc</keyword>
<dbReference type="Gene3D" id="3.40.1360.10">
    <property type="match status" value="1"/>
</dbReference>
<dbReference type="GO" id="GO:1990077">
    <property type="term" value="C:primosome complex"/>
    <property type="evidence" value="ECO:0007669"/>
    <property type="project" value="UniProtKB-KW"/>
</dbReference>
<feature type="zinc finger region" description="CHC2-type" evidence="12 14">
    <location>
        <begin position="40"/>
        <end position="64"/>
    </location>
</feature>
<dbReference type="AlphaFoldDB" id="A0A0G3EB94"/>
<dbReference type="PANTHER" id="PTHR30313:SF2">
    <property type="entry name" value="DNA PRIMASE"/>
    <property type="match status" value="1"/>
</dbReference>
<dbReference type="GO" id="GO:0005737">
    <property type="term" value="C:cytoplasm"/>
    <property type="evidence" value="ECO:0007669"/>
    <property type="project" value="TreeGrafter"/>
</dbReference>
<feature type="domain" description="Toprim" evidence="16">
    <location>
        <begin position="263"/>
        <end position="346"/>
    </location>
</feature>
<evidence type="ECO:0000256" key="6">
    <source>
        <dbReference type="ARBA" id="ARBA00022723"/>
    </source>
</evidence>
<evidence type="ECO:0000256" key="13">
    <source>
        <dbReference type="PIRNR" id="PIRNR002811"/>
    </source>
</evidence>
<comment type="function">
    <text evidence="12 13">RNA polymerase that catalyzes the synthesis of short RNA molecules used as primers for DNA polymerase during DNA replication.</text>
</comment>
<keyword evidence="10 12" id="KW-0238">DNA-binding</keyword>
<dbReference type="CDD" id="cd03364">
    <property type="entry name" value="TOPRIM_DnaG_primases"/>
    <property type="match status" value="1"/>
</dbReference>
<evidence type="ECO:0000256" key="10">
    <source>
        <dbReference type="ARBA" id="ARBA00023125"/>
    </source>
</evidence>
<evidence type="ECO:0000256" key="1">
    <source>
        <dbReference type="ARBA" id="ARBA00022478"/>
    </source>
</evidence>
<dbReference type="Gene3D" id="3.90.980.10">
    <property type="entry name" value="DNA primase, catalytic core, N-terminal domain"/>
    <property type="match status" value="1"/>
</dbReference>
<dbReference type="InterPro" id="IPR037068">
    <property type="entry name" value="DNA_primase_core_N_sf"/>
</dbReference>
<sequence>MKRDAAQITEEIRNRSDIVEVISACVPGLKRAGATWKALCPFHKEKTASFTVHPDRQVFRCYGCGESGDVFSFIEKFEQVDFKTARKILAERAGVPLEDERPRRAGEPDKARLLKLLSEAAKHYHHLLMESTEGKEARAYVRSRKLEERSVKDFLFGYAPDEWRATLEWGRKKGFTEKELIAGGLVQKKEDRPEAQPYDRFRNRLMFPIRDMMGRVIGFSGRALDDSDPRAPKYYNSPETMLFHKNRVLFALDRARKSMADRQCALIVEGQIDAVRCHEQGFTHTVASQGTALTAEHARLLKRHTDEVIFLLDADAAGENAALKSLTAFLAEELVVRVATLPEGEDPDSLLRDRGAGPFRELIEQALPAIDFQVGVFRRREGGENEAGFQRTVRAVAQTLRELPEGVRREKLRRRAAGLLDVSESALDAELRRGRRRRPTPEPEAAPPAEKEAEAPPPAEYGLLELLIHHPEGTTHLIEDYVTPDSFSDGDCRRIFEAILTDPDGAWQNELSEAPDRCRAMAARLITEPDKIRPEDTSCTEAARDYILRLEISAAERRRAEARKRSRDQDPEAAREMLEQTTRLSVLRLGWNRATDPDEGVLFPLGSS</sequence>
<dbReference type="OrthoDB" id="9803773at2"/>
<dbReference type="InterPro" id="IPR050219">
    <property type="entry name" value="DnaG_primase"/>
</dbReference>
<dbReference type="GO" id="GO:0003677">
    <property type="term" value="F:DNA binding"/>
    <property type="evidence" value="ECO:0007669"/>
    <property type="project" value="UniProtKB-KW"/>
</dbReference>
<name>A0A0G3EB94_9BACT</name>
<accession>A0A0G3EB94</accession>
<dbReference type="RefSeq" id="WP_052881166.1">
    <property type="nucleotide sequence ID" value="NZ_CP010904.1"/>
</dbReference>
<protein>
    <recommendedName>
        <fullName evidence="12 13">DNA primase</fullName>
        <ecNumber evidence="12">2.7.7.101</ecNumber>
    </recommendedName>
</protein>
<evidence type="ECO:0000256" key="11">
    <source>
        <dbReference type="ARBA" id="ARBA00023163"/>
    </source>
</evidence>
<dbReference type="SMART" id="SM00400">
    <property type="entry name" value="ZnF_CHCC"/>
    <property type="match status" value="1"/>
</dbReference>
<comment type="cofactor">
    <cofactor evidence="12 13 14">
        <name>Zn(2+)</name>
        <dbReference type="ChEBI" id="CHEBI:29105"/>
    </cofactor>
    <text evidence="12 13 14">Binds 1 zinc ion per monomer.</text>
</comment>
<dbReference type="PIRSF" id="PIRSF002811">
    <property type="entry name" value="DnaG"/>
    <property type="match status" value="1"/>
</dbReference>
<proteinExistence type="inferred from homology"/>
<keyword evidence="3 12" id="KW-0808">Transferase</keyword>
<keyword evidence="5 12" id="KW-0235">DNA replication</keyword>
<evidence type="ECO:0000256" key="7">
    <source>
        <dbReference type="ARBA" id="ARBA00022771"/>
    </source>
</evidence>
<dbReference type="STRING" id="1307763.L21SP4_00487"/>
<dbReference type="SUPFAM" id="SSF57783">
    <property type="entry name" value="Zinc beta-ribbon"/>
    <property type="match status" value="1"/>
</dbReference>
<dbReference type="Pfam" id="PF13155">
    <property type="entry name" value="Toprim_2"/>
    <property type="match status" value="1"/>
</dbReference>
<dbReference type="InterPro" id="IPR030846">
    <property type="entry name" value="DnaG_bac"/>
</dbReference>
<keyword evidence="6 12" id="KW-0479">Metal-binding</keyword>
<comment type="domain">
    <text evidence="12">Contains an N-terminal zinc-binding domain, a central core domain that contains the primase activity, and a C-terminal DnaB-binding domain.</text>
</comment>
<dbReference type="InterPro" id="IPR006295">
    <property type="entry name" value="DNA_primase_DnaG"/>
</dbReference>
<comment type="similarity">
    <text evidence="12 13">Belongs to the DnaG primase family.</text>
</comment>
<evidence type="ECO:0000256" key="3">
    <source>
        <dbReference type="ARBA" id="ARBA00022679"/>
    </source>
</evidence>
<organism evidence="17 18">
    <name type="scientific">Kiritimatiella glycovorans</name>
    <dbReference type="NCBI Taxonomy" id="1307763"/>
    <lineage>
        <taxon>Bacteria</taxon>
        <taxon>Pseudomonadati</taxon>
        <taxon>Kiritimatiellota</taxon>
        <taxon>Kiritimatiellia</taxon>
        <taxon>Kiritimatiellales</taxon>
        <taxon>Kiritimatiellaceae</taxon>
        <taxon>Kiritimatiella</taxon>
    </lineage>
</organism>
<comment type="catalytic activity">
    <reaction evidence="12">
        <text>ssDNA + n NTP = ssDNA/pppN(pN)n-1 hybrid + (n-1) diphosphate.</text>
        <dbReference type="EC" id="2.7.7.101"/>
    </reaction>
</comment>
<dbReference type="HAMAP" id="MF_00974">
    <property type="entry name" value="DNA_primase_DnaG"/>
    <property type="match status" value="1"/>
</dbReference>
<dbReference type="EMBL" id="CP010904">
    <property type="protein sequence ID" value="AKJ63766.1"/>
    <property type="molecule type" value="Genomic_DNA"/>
</dbReference>
<dbReference type="SUPFAM" id="SSF56731">
    <property type="entry name" value="DNA primase core"/>
    <property type="match status" value="1"/>
</dbReference>
<evidence type="ECO:0000256" key="4">
    <source>
        <dbReference type="ARBA" id="ARBA00022695"/>
    </source>
</evidence>
<reference evidence="18" key="1">
    <citation type="submission" date="2015-02" db="EMBL/GenBank/DDBJ databases">
        <title>Description and complete genome sequence of the first cultured representative of the subdivision 5 of the Verrucomicrobia phylum.</title>
        <authorList>
            <person name="Spring S."/>
            <person name="Bunk B."/>
            <person name="Sproer C."/>
            <person name="Klenk H.-P."/>
        </authorList>
    </citation>
    <scope>NUCLEOTIDE SEQUENCE [LARGE SCALE GENOMIC DNA]</scope>
    <source>
        <strain evidence="18">L21-Fru-AB</strain>
    </source>
</reference>
<evidence type="ECO:0000313" key="17">
    <source>
        <dbReference type="EMBL" id="AKJ63766.1"/>
    </source>
</evidence>
<keyword evidence="11 12" id="KW-0804">Transcription</keyword>
<dbReference type="PROSITE" id="PS50880">
    <property type="entry name" value="TOPRIM"/>
    <property type="match status" value="1"/>
</dbReference>
<dbReference type="KEGG" id="vbl:L21SP4_00487"/>
<evidence type="ECO:0000256" key="14">
    <source>
        <dbReference type="PIRSR" id="PIRSR002811-1"/>
    </source>
</evidence>
<keyword evidence="2 12" id="KW-0639">Primosome</keyword>
<evidence type="ECO:0000256" key="12">
    <source>
        <dbReference type="HAMAP-Rule" id="MF_00974"/>
    </source>
</evidence>
<comment type="subunit">
    <text evidence="12">Monomer. Interacts with DnaB.</text>
</comment>
<dbReference type="SMART" id="SM00493">
    <property type="entry name" value="TOPRIM"/>
    <property type="match status" value="1"/>
</dbReference>
<dbReference type="InterPro" id="IPR006171">
    <property type="entry name" value="TOPRIM_dom"/>
</dbReference>
<dbReference type="PATRIC" id="fig|1609981.3.peg.513"/>
<evidence type="ECO:0000256" key="5">
    <source>
        <dbReference type="ARBA" id="ARBA00022705"/>
    </source>
</evidence>
<dbReference type="NCBIfam" id="TIGR01391">
    <property type="entry name" value="dnaG"/>
    <property type="match status" value="1"/>
</dbReference>